<feature type="region of interest" description="Disordered" evidence="1">
    <location>
        <begin position="1"/>
        <end position="21"/>
    </location>
</feature>
<feature type="compositionally biased region" description="Polar residues" evidence="1">
    <location>
        <begin position="128"/>
        <end position="138"/>
    </location>
</feature>
<accession>A0AAD2HU89</accession>
<sequence length="297" mass="31438">MPKATSSLPIAASSSSAASVTDSPEYLVTVDNVVLLVSGSARVSFATGRGSNRKYTEINVSVLKSEDDSNEKKVTVDASSTKVGAAGRLIATSKQALDATVSEKNSTTISFASASAVARGAKAESPQPGRQNSTADRPSTSREKKVKQLSKRTGSSQAAKRRHSELDDGDNSDEDTVEKESQPRQAANNNDEDQDSSRGSKRRKVPAVRTVPTTFEPPLPGRVPLPMMTTILDPTLRGGRSARRRVPTAAGPPVHFGVPAQVMPTTVEPPLRASYTGRRAGQERSGASRDGTLQLQL</sequence>
<dbReference type="AlphaFoldDB" id="A0AAD2HU89"/>
<feature type="compositionally biased region" description="Low complexity" evidence="1">
    <location>
        <begin position="116"/>
        <end position="125"/>
    </location>
</feature>
<evidence type="ECO:0000313" key="2">
    <source>
        <dbReference type="EMBL" id="CAK5281194.1"/>
    </source>
</evidence>
<feature type="compositionally biased region" description="Low complexity" evidence="1">
    <location>
        <begin position="1"/>
        <end position="19"/>
    </location>
</feature>
<proteinExistence type="predicted"/>
<dbReference type="Proteomes" id="UP001295794">
    <property type="component" value="Unassembled WGS sequence"/>
</dbReference>
<evidence type="ECO:0000256" key="1">
    <source>
        <dbReference type="SAM" id="MobiDB-lite"/>
    </source>
</evidence>
<name>A0AAD2HU89_9AGAR</name>
<feature type="compositionally biased region" description="Acidic residues" evidence="1">
    <location>
        <begin position="167"/>
        <end position="177"/>
    </location>
</feature>
<keyword evidence="3" id="KW-1185">Reference proteome</keyword>
<dbReference type="EMBL" id="CAVNYO010000444">
    <property type="protein sequence ID" value="CAK5281194.1"/>
    <property type="molecule type" value="Genomic_DNA"/>
</dbReference>
<evidence type="ECO:0000313" key="3">
    <source>
        <dbReference type="Proteomes" id="UP001295794"/>
    </source>
</evidence>
<reference evidence="2" key="1">
    <citation type="submission" date="2023-11" db="EMBL/GenBank/DDBJ databases">
        <authorList>
            <person name="De Vega J J."/>
            <person name="De Vega J J."/>
        </authorList>
    </citation>
    <scope>NUCLEOTIDE SEQUENCE</scope>
</reference>
<comment type="caution">
    <text evidence="2">The sequence shown here is derived from an EMBL/GenBank/DDBJ whole genome shotgun (WGS) entry which is preliminary data.</text>
</comment>
<gene>
    <name evidence="2" type="ORF">MYCIT1_LOCUS32129</name>
</gene>
<organism evidence="2 3">
    <name type="scientific">Mycena citricolor</name>
    <dbReference type="NCBI Taxonomy" id="2018698"/>
    <lineage>
        <taxon>Eukaryota</taxon>
        <taxon>Fungi</taxon>
        <taxon>Dikarya</taxon>
        <taxon>Basidiomycota</taxon>
        <taxon>Agaricomycotina</taxon>
        <taxon>Agaricomycetes</taxon>
        <taxon>Agaricomycetidae</taxon>
        <taxon>Agaricales</taxon>
        <taxon>Marasmiineae</taxon>
        <taxon>Mycenaceae</taxon>
        <taxon>Mycena</taxon>
    </lineage>
</organism>
<feature type="region of interest" description="Disordered" evidence="1">
    <location>
        <begin position="116"/>
        <end position="297"/>
    </location>
</feature>
<protein>
    <submittedName>
        <fullName evidence="2">Uncharacterized protein</fullName>
    </submittedName>
</protein>